<keyword evidence="3" id="KW-1185">Reference proteome</keyword>
<comment type="caution">
    <text evidence="2">The sequence shown here is derived from an EMBL/GenBank/DDBJ whole genome shotgun (WGS) entry which is preliminary data.</text>
</comment>
<accession>A0A8X8YVZ1</accession>
<evidence type="ECO:0000313" key="2">
    <source>
        <dbReference type="EMBL" id="KAG6383832.1"/>
    </source>
</evidence>
<reference evidence="2" key="1">
    <citation type="submission" date="2018-01" db="EMBL/GenBank/DDBJ databases">
        <authorList>
            <person name="Mao J.F."/>
        </authorList>
    </citation>
    <scope>NUCLEOTIDE SEQUENCE</scope>
    <source>
        <strain evidence="2">Huo1</strain>
        <tissue evidence="2">Leaf</tissue>
    </source>
</reference>
<protein>
    <submittedName>
        <fullName evidence="2">Uncharacterized protein</fullName>
    </submittedName>
</protein>
<evidence type="ECO:0000256" key="1">
    <source>
        <dbReference type="SAM" id="Phobius"/>
    </source>
</evidence>
<keyword evidence="1" id="KW-0472">Membrane</keyword>
<evidence type="ECO:0000313" key="3">
    <source>
        <dbReference type="Proteomes" id="UP000298416"/>
    </source>
</evidence>
<dbReference type="EMBL" id="PNBA02000378">
    <property type="protein sequence ID" value="KAG6383832.1"/>
    <property type="molecule type" value="Genomic_DNA"/>
</dbReference>
<sequence>MKACSVAYSFLHCMQTYGWLKADMRAGLRLFDATGSFPDSSVRLHNLRLIPLSSILSGLVGSFSFEAYFILCNICTQLILNNFSGETSLPLWSLLSTFSNLLIILLSSASTSRAAKVLLTGTQGDKCALEKIKPDALVAVAAMKICPGAIAANLNGQSSTAAAKKEGPTSTIVDCTKNDEVTDEEKDEEGDRVARELIASKEEAVKALFNQAEKWVAFHLHKTTPAMGMAYRAAGLVLITILAMLVRTHKNNG</sequence>
<feature type="transmembrane region" description="Helical" evidence="1">
    <location>
        <begin position="49"/>
        <end position="71"/>
    </location>
</feature>
<keyword evidence="1" id="KW-1133">Transmembrane helix</keyword>
<keyword evidence="1" id="KW-0812">Transmembrane</keyword>
<feature type="transmembrane region" description="Helical" evidence="1">
    <location>
        <begin position="229"/>
        <end position="246"/>
    </location>
</feature>
<organism evidence="2">
    <name type="scientific">Salvia splendens</name>
    <name type="common">Scarlet sage</name>
    <dbReference type="NCBI Taxonomy" id="180675"/>
    <lineage>
        <taxon>Eukaryota</taxon>
        <taxon>Viridiplantae</taxon>
        <taxon>Streptophyta</taxon>
        <taxon>Embryophyta</taxon>
        <taxon>Tracheophyta</taxon>
        <taxon>Spermatophyta</taxon>
        <taxon>Magnoliopsida</taxon>
        <taxon>eudicotyledons</taxon>
        <taxon>Gunneridae</taxon>
        <taxon>Pentapetalae</taxon>
        <taxon>asterids</taxon>
        <taxon>lamiids</taxon>
        <taxon>Lamiales</taxon>
        <taxon>Lamiaceae</taxon>
        <taxon>Nepetoideae</taxon>
        <taxon>Mentheae</taxon>
        <taxon>Salviinae</taxon>
        <taxon>Salvia</taxon>
        <taxon>Salvia subgen. Calosphace</taxon>
        <taxon>core Calosphace</taxon>
    </lineage>
</organism>
<gene>
    <name evidence="2" type="ORF">SASPL_156401</name>
</gene>
<dbReference type="AlphaFoldDB" id="A0A8X8YVZ1"/>
<proteinExistence type="predicted"/>
<reference evidence="2" key="2">
    <citation type="submission" date="2020-08" db="EMBL/GenBank/DDBJ databases">
        <title>Plant Genome Project.</title>
        <authorList>
            <person name="Zhang R.-G."/>
        </authorList>
    </citation>
    <scope>NUCLEOTIDE SEQUENCE</scope>
    <source>
        <strain evidence="2">Huo1</strain>
        <tissue evidence="2">Leaf</tissue>
    </source>
</reference>
<name>A0A8X8YVZ1_SALSN</name>
<feature type="transmembrane region" description="Helical" evidence="1">
    <location>
        <begin position="91"/>
        <end position="109"/>
    </location>
</feature>
<dbReference type="Proteomes" id="UP000298416">
    <property type="component" value="Unassembled WGS sequence"/>
</dbReference>